<dbReference type="AlphaFoldDB" id="A0A7R8WCX7"/>
<dbReference type="FunFam" id="3.30.70.330:FF:000494">
    <property type="entry name" value="28 kDa ribonucleoprotein, chloroplastic"/>
    <property type="match status" value="1"/>
</dbReference>
<dbReference type="SMART" id="SM00360">
    <property type="entry name" value="RRM"/>
    <property type="match status" value="1"/>
</dbReference>
<reference evidence="1" key="1">
    <citation type="submission" date="2020-11" db="EMBL/GenBank/DDBJ databases">
        <authorList>
            <person name="Tran Van P."/>
        </authorList>
    </citation>
    <scope>NUCLEOTIDE SEQUENCE</scope>
</reference>
<dbReference type="PANTHER" id="PTHR15241">
    <property type="entry name" value="TRANSFORMER-2-RELATED"/>
    <property type="match status" value="1"/>
</dbReference>
<dbReference type="GO" id="GO:0003723">
    <property type="term" value="F:RNA binding"/>
    <property type="evidence" value="ECO:0007669"/>
    <property type="project" value="UniProtKB-UniRule"/>
</dbReference>
<dbReference type="PANTHER" id="PTHR15241:SF304">
    <property type="entry name" value="RRM DOMAIN-CONTAINING PROTEIN"/>
    <property type="match status" value="1"/>
</dbReference>
<dbReference type="InterPro" id="IPR035979">
    <property type="entry name" value="RBD_domain_sf"/>
</dbReference>
<gene>
    <name evidence="1" type="ORF">CTOB1V02_LOCUS4499</name>
</gene>
<protein>
    <submittedName>
        <fullName evidence="1">Uncharacterized protein</fullName>
    </submittedName>
</protein>
<dbReference type="InterPro" id="IPR012677">
    <property type="entry name" value="Nucleotide-bd_a/b_plait_sf"/>
</dbReference>
<dbReference type="Pfam" id="PF00076">
    <property type="entry name" value="RRM_1"/>
    <property type="match status" value="1"/>
</dbReference>
<evidence type="ECO:0000313" key="1">
    <source>
        <dbReference type="EMBL" id="CAD7226582.1"/>
    </source>
</evidence>
<name>A0A7R8WCX7_9CRUS</name>
<dbReference type="Gene3D" id="3.30.70.330">
    <property type="match status" value="1"/>
</dbReference>
<sequence length="102" mass="11523">MAFAARRMGNRIFVGNLPWTIGSAELRDYFSQFGQVVHTQVLFDKQTGLSRGFGFVGFQSQESMNKALDRNPHFLEGYYLNVDHHGGRVRPVGGDRFQGRGN</sequence>
<proteinExistence type="predicted"/>
<accession>A0A7R8WCX7</accession>
<organism evidence="1">
    <name type="scientific">Cyprideis torosa</name>
    <dbReference type="NCBI Taxonomy" id="163714"/>
    <lineage>
        <taxon>Eukaryota</taxon>
        <taxon>Metazoa</taxon>
        <taxon>Ecdysozoa</taxon>
        <taxon>Arthropoda</taxon>
        <taxon>Crustacea</taxon>
        <taxon>Oligostraca</taxon>
        <taxon>Ostracoda</taxon>
        <taxon>Podocopa</taxon>
        <taxon>Podocopida</taxon>
        <taxon>Cytherocopina</taxon>
        <taxon>Cytheroidea</taxon>
        <taxon>Cytherideidae</taxon>
        <taxon>Cyprideis</taxon>
    </lineage>
</organism>
<dbReference type="OrthoDB" id="4207594at2759"/>
<dbReference type="InterPro" id="IPR000504">
    <property type="entry name" value="RRM_dom"/>
</dbReference>
<dbReference type="SUPFAM" id="SSF54928">
    <property type="entry name" value="RNA-binding domain, RBD"/>
    <property type="match status" value="1"/>
</dbReference>
<dbReference type="EMBL" id="OB660868">
    <property type="protein sequence ID" value="CAD7226582.1"/>
    <property type="molecule type" value="Genomic_DNA"/>
</dbReference>
<dbReference type="PROSITE" id="PS50102">
    <property type="entry name" value="RRM"/>
    <property type="match status" value="1"/>
</dbReference>